<proteinExistence type="predicted"/>
<accession>A0ABX5YQ41</accession>
<reference evidence="1 2" key="1">
    <citation type="submission" date="2019-08" db="EMBL/GenBank/DDBJ databases">
        <title>Deep-cultivation of Planctomycetes and their phenomic and genomic characterization uncovers novel biology.</title>
        <authorList>
            <person name="Wiegand S."/>
            <person name="Jogler M."/>
            <person name="Boedeker C."/>
            <person name="Pinto D."/>
            <person name="Vollmers J."/>
            <person name="Rivas-Marin E."/>
            <person name="Kohn T."/>
            <person name="Peeters S.H."/>
            <person name="Heuer A."/>
            <person name="Rast P."/>
            <person name="Oberbeckmann S."/>
            <person name="Bunk B."/>
            <person name="Jeske O."/>
            <person name="Meyerdierks A."/>
            <person name="Storesund J.E."/>
            <person name="Kallscheuer N."/>
            <person name="Luecker S."/>
            <person name="Lage O.M."/>
            <person name="Pohl T."/>
            <person name="Merkel B.J."/>
            <person name="Hornburger P."/>
            <person name="Mueller R.-W."/>
            <person name="Bruemmer F."/>
            <person name="Labrenz M."/>
            <person name="Spormann A.M."/>
            <person name="Op den Camp H."/>
            <person name="Overmann J."/>
            <person name="Amann R."/>
            <person name="Jetten M.S.M."/>
            <person name="Mascher T."/>
            <person name="Medema M.H."/>
            <person name="Devos D.P."/>
            <person name="Kaster A.-K."/>
            <person name="Ovreas L."/>
            <person name="Rohde M."/>
            <person name="Galperin M.Y."/>
            <person name="Jogler C."/>
        </authorList>
    </citation>
    <scope>NUCLEOTIDE SEQUENCE [LARGE SCALE GENOMIC DNA]</scope>
    <source>
        <strain evidence="1 2">DSM 8797</strain>
    </source>
</reference>
<protein>
    <recommendedName>
        <fullName evidence="3">Secreted protein</fullName>
    </recommendedName>
</protein>
<dbReference type="EMBL" id="CP042910">
    <property type="protein sequence ID" value="QEG17762.1"/>
    <property type="molecule type" value="Genomic_DNA"/>
</dbReference>
<keyword evidence="2" id="KW-1185">Reference proteome</keyword>
<evidence type="ECO:0000313" key="1">
    <source>
        <dbReference type="EMBL" id="QEG17762.1"/>
    </source>
</evidence>
<evidence type="ECO:0000313" key="2">
    <source>
        <dbReference type="Proteomes" id="UP000322887"/>
    </source>
</evidence>
<dbReference type="Proteomes" id="UP000322887">
    <property type="component" value="Chromosome"/>
</dbReference>
<gene>
    <name evidence="1" type="ORF">GmarT_36440</name>
</gene>
<evidence type="ECO:0008006" key="3">
    <source>
        <dbReference type="Google" id="ProtNLM"/>
    </source>
</evidence>
<organism evidence="1 2">
    <name type="scientific">Gimesia maris</name>
    <dbReference type="NCBI Taxonomy" id="122"/>
    <lineage>
        <taxon>Bacteria</taxon>
        <taxon>Pseudomonadati</taxon>
        <taxon>Planctomycetota</taxon>
        <taxon>Planctomycetia</taxon>
        <taxon>Planctomycetales</taxon>
        <taxon>Planctomycetaceae</taxon>
        <taxon>Gimesia</taxon>
    </lineage>
</organism>
<name>A0ABX5YQ41_9PLAN</name>
<sequence>MILRPDNKLWTLRVLLFTAEVLTSQNTTEYYYTNRNSETDSRHIQQQPINKIRGELIRVPWNPFHNPLPIFLKISFPYPVSVLFAVCYVY</sequence>